<dbReference type="PANTHER" id="PTHR43386:SF2">
    <property type="entry name" value="OLIGOPEPTIDE TRANSPORT SYSTEM PERMEASE PROTEIN OPPC"/>
    <property type="match status" value="1"/>
</dbReference>
<evidence type="ECO:0000256" key="8">
    <source>
        <dbReference type="SAM" id="Phobius"/>
    </source>
</evidence>
<dbReference type="InterPro" id="IPR000515">
    <property type="entry name" value="MetI-like"/>
</dbReference>
<evidence type="ECO:0000256" key="2">
    <source>
        <dbReference type="ARBA" id="ARBA00022448"/>
    </source>
</evidence>
<gene>
    <name evidence="10" type="ORF">S06H3_07110</name>
</gene>
<feature type="transmembrane region" description="Helical" evidence="8">
    <location>
        <begin position="21"/>
        <end position="41"/>
    </location>
</feature>
<feature type="domain" description="ABC transmembrane type-1" evidence="9">
    <location>
        <begin position="1"/>
        <end position="193"/>
    </location>
</feature>
<dbReference type="EMBL" id="BARV01002843">
    <property type="protein sequence ID" value="GAH96749.1"/>
    <property type="molecule type" value="Genomic_DNA"/>
</dbReference>
<dbReference type="InterPro" id="IPR035906">
    <property type="entry name" value="MetI-like_sf"/>
</dbReference>
<dbReference type="GO" id="GO:0005886">
    <property type="term" value="C:plasma membrane"/>
    <property type="evidence" value="ECO:0007669"/>
    <property type="project" value="UniProtKB-SubCell"/>
</dbReference>
<evidence type="ECO:0000256" key="4">
    <source>
        <dbReference type="ARBA" id="ARBA00022519"/>
    </source>
</evidence>
<dbReference type="Pfam" id="PF00528">
    <property type="entry name" value="BPD_transp_1"/>
    <property type="match status" value="1"/>
</dbReference>
<feature type="transmembrane region" description="Helical" evidence="8">
    <location>
        <begin position="171"/>
        <end position="193"/>
    </location>
</feature>
<evidence type="ECO:0000256" key="7">
    <source>
        <dbReference type="ARBA" id="ARBA00023136"/>
    </source>
</evidence>
<evidence type="ECO:0000259" key="9">
    <source>
        <dbReference type="PROSITE" id="PS50928"/>
    </source>
</evidence>
<dbReference type="CDD" id="cd06261">
    <property type="entry name" value="TM_PBP2"/>
    <property type="match status" value="1"/>
</dbReference>
<dbReference type="GO" id="GO:0055085">
    <property type="term" value="P:transmembrane transport"/>
    <property type="evidence" value="ECO:0007669"/>
    <property type="project" value="InterPro"/>
</dbReference>
<keyword evidence="6 8" id="KW-1133">Transmembrane helix</keyword>
<keyword evidence="7 8" id="KW-0472">Membrane</keyword>
<dbReference type="Gene3D" id="1.10.3720.10">
    <property type="entry name" value="MetI-like"/>
    <property type="match status" value="1"/>
</dbReference>
<keyword evidence="2" id="KW-0813">Transport</keyword>
<evidence type="ECO:0000256" key="5">
    <source>
        <dbReference type="ARBA" id="ARBA00022692"/>
    </source>
</evidence>
<feature type="transmembrane region" description="Helical" evidence="8">
    <location>
        <begin position="61"/>
        <end position="80"/>
    </location>
</feature>
<keyword evidence="3" id="KW-1003">Cell membrane</keyword>
<name>X1L2S5_9ZZZZ</name>
<keyword evidence="4" id="KW-0997">Cell inner membrane</keyword>
<dbReference type="PANTHER" id="PTHR43386">
    <property type="entry name" value="OLIGOPEPTIDE TRANSPORT SYSTEM PERMEASE PROTEIN APPC"/>
    <property type="match status" value="1"/>
</dbReference>
<evidence type="ECO:0000256" key="6">
    <source>
        <dbReference type="ARBA" id="ARBA00022989"/>
    </source>
</evidence>
<keyword evidence="5 8" id="KW-0812">Transmembrane</keyword>
<dbReference type="AlphaFoldDB" id="X1L2S5"/>
<proteinExistence type="predicted"/>
<dbReference type="SUPFAM" id="SSF161098">
    <property type="entry name" value="MetI-like"/>
    <property type="match status" value="1"/>
</dbReference>
<evidence type="ECO:0000313" key="10">
    <source>
        <dbReference type="EMBL" id="GAH96749.1"/>
    </source>
</evidence>
<evidence type="ECO:0000256" key="1">
    <source>
        <dbReference type="ARBA" id="ARBA00004429"/>
    </source>
</evidence>
<reference evidence="10" key="1">
    <citation type="journal article" date="2014" name="Front. Microbiol.">
        <title>High frequency of phylogenetically diverse reductive dehalogenase-homologous genes in deep subseafloor sedimentary metagenomes.</title>
        <authorList>
            <person name="Kawai M."/>
            <person name="Futagami T."/>
            <person name="Toyoda A."/>
            <person name="Takaki Y."/>
            <person name="Nishi S."/>
            <person name="Hori S."/>
            <person name="Arai W."/>
            <person name="Tsubouchi T."/>
            <person name="Morono Y."/>
            <person name="Uchiyama I."/>
            <person name="Ito T."/>
            <person name="Fujiyama A."/>
            <person name="Inagaki F."/>
            <person name="Takami H."/>
        </authorList>
    </citation>
    <scope>NUCLEOTIDE SEQUENCE</scope>
    <source>
        <strain evidence="10">Expedition CK06-06</strain>
    </source>
</reference>
<organism evidence="10">
    <name type="scientific">marine sediment metagenome</name>
    <dbReference type="NCBI Taxonomy" id="412755"/>
    <lineage>
        <taxon>unclassified sequences</taxon>
        <taxon>metagenomes</taxon>
        <taxon>ecological metagenomes</taxon>
    </lineage>
</organism>
<comment type="caution">
    <text evidence="10">The sequence shown here is derived from an EMBL/GenBank/DDBJ whole genome shotgun (WGS) entry which is preliminary data.</text>
</comment>
<accession>X1L2S5</accession>
<protein>
    <recommendedName>
        <fullName evidence="9">ABC transmembrane type-1 domain-containing protein</fullName>
    </recommendedName>
</protein>
<dbReference type="InterPro" id="IPR050366">
    <property type="entry name" value="BP-dependent_transpt_permease"/>
</dbReference>
<dbReference type="PROSITE" id="PS50928">
    <property type="entry name" value="ABC_TM1"/>
    <property type="match status" value="1"/>
</dbReference>
<comment type="subcellular location">
    <subcellularLocation>
        <location evidence="1">Cell inner membrane</location>
        <topology evidence="1">Multi-pass membrane protein</topology>
    </subcellularLocation>
</comment>
<evidence type="ECO:0000256" key="3">
    <source>
        <dbReference type="ARBA" id="ARBA00022475"/>
    </source>
</evidence>
<sequence>MLTISVQITFGGLIDNIMMRIVDYLYCFPLTIFVILMQVVFKAFSRRGQTTGLMGVLIKANSQMGGMLFLFIAIGLINWIDMARIARGQVLSYKEKEFVEAARAVGSSNIRIIFRHILPNIIGPCIIRETLTIPAYIFYEAFLSFIGLGVNPPTPSWGIMISEGVQGLRSYPFQTFVPALALTITTLAFNFLGDGLRDAFDPRLRGE</sequence>